<name>A0AAD7CC12_9AGAR</name>
<feature type="transmembrane region" description="Helical" evidence="1">
    <location>
        <begin position="30"/>
        <end position="48"/>
    </location>
</feature>
<evidence type="ECO:0000313" key="3">
    <source>
        <dbReference type="Proteomes" id="UP001221142"/>
    </source>
</evidence>
<evidence type="ECO:0000256" key="1">
    <source>
        <dbReference type="SAM" id="Phobius"/>
    </source>
</evidence>
<accession>A0AAD7CC12</accession>
<keyword evidence="1" id="KW-0812">Transmembrane</keyword>
<protein>
    <submittedName>
        <fullName evidence="2">Uncharacterized protein</fullName>
    </submittedName>
</protein>
<sequence length="332" mass="37061">MYRLDGVMVDPMQKSGHRSELKNNTVWSRGIYVALFLYLGIGTVRTVYGTDKLTDIRTSSDYVRCDTVGSSATTVRYGRITDVRINLVAHVLKARNWLGRPCERMLWAAYTADQACGGRRKSIWMTQTHRLSETIKIFDIQAAFTTLPTKPSPIAVYGRIRRIIRTKYGLGTVRTTESLPATVRTPYRTVRRGSRVHGRIILLISSFDVSESLSRPEVHCFGSQMEDGIVKRSCTTFELIWPNKGVSAAEILTPGGGGGGGPPGGLKKLFDLHFKKVAEECKTIQKHSSTPRRLFWMALDNIMAILVKSWVPLYSKCTVPPVAEFATGDRAD</sequence>
<keyword evidence="3" id="KW-1185">Reference proteome</keyword>
<dbReference type="EMBL" id="JARKIF010000003">
    <property type="protein sequence ID" value="KAJ7644647.1"/>
    <property type="molecule type" value="Genomic_DNA"/>
</dbReference>
<keyword evidence="1" id="KW-1133">Transmembrane helix</keyword>
<evidence type="ECO:0000313" key="2">
    <source>
        <dbReference type="EMBL" id="KAJ7644647.1"/>
    </source>
</evidence>
<gene>
    <name evidence="2" type="ORF">FB45DRAFT_999620</name>
</gene>
<keyword evidence="1" id="KW-0472">Membrane</keyword>
<dbReference type="AlphaFoldDB" id="A0AAD7CC12"/>
<reference evidence="2" key="1">
    <citation type="submission" date="2023-03" db="EMBL/GenBank/DDBJ databases">
        <title>Massive genome expansion in bonnet fungi (Mycena s.s.) driven by repeated elements and novel gene families across ecological guilds.</title>
        <authorList>
            <consortium name="Lawrence Berkeley National Laboratory"/>
            <person name="Harder C.B."/>
            <person name="Miyauchi S."/>
            <person name="Viragh M."/>
            <person name="Kuo A."/>
            <person name="Thoen E."/>
            <person name="Andreopoulos B."/>
            <person name="Lu D."/>
            <person name="Skrede I."/>
            <person name="Drula E."/>
            <person name="Henrissat B."/>
            <person name="Morin E."/>
            <person name="Kohler A."/>
            <person name="Barry K."/>
            <person name="LaButti K."/>
            <person name="Morin E."/>
            <person name="Salamov A."/>
            <person name="Lipzen A."/>
            <person name="Mereny Z."/>
            <person name="Hegedus B."/>
            <person name="Baldrian P."/>
            <person name="Stursova M."/>
            <person name="Weitz H."/>
            <person name="Taylor A."/>
            <person name="Grigoriev I.V."/>
            <person name="Nagy L.G."/>
            <person name="Martin F."/>
            <person name="Kauserud H."/>
        </authorList>
    </citation>
    <scope>NUCLEOTIDE SEQUENCE</scope>
    <source>
        <strain evidence="2">9284</strain>
    </source>
</reference>
<comment type="caution">
    <text evidence="2">The sequence shown here is derived from an EMBL/GenBank/DDBJ whole genome shotgun (WGS) entry which is preliminary data.</text>
</comment>
<dbReference type="Proteomes" id="UP001221142">
    <property type="component" value="Unassembled WGS sequence"/>
</dbReference>
<organism evidence="2 3">
    <name type="scientific">Roridomyces roridus</name>
    <dbReference type="NCBI Taxonomy" id="1738132"/>
    <lineage>
        <taxon>Eukaryota</taxon>
        <taxon>Fungi</taxon>
        <taxon>Dikarya</taxon>
        <taxon>Basidiomycota</taxon>
        <taxon>Agaricomycotina</taxon>
        <taxon>Agaricomycetes</taxon>
        <taxon>Agaricomycetidae</taxon>
        <taxon>Agaricales</taxon>
        <taxon>Marasmiineae</taxon>
        <taxon>Mycenaceae</taxon>
        <taxon>Roridomyces</taxon>
    </lineage>
</organism>
<proteinExistence type="predicted"/>